<feature type="region of interest" description="Disordered" evidence="4">
    <location>
        <begin position="1690"/>
        <end position="1771"/>
    </location>
</feature>
<evidence type="ECO:0000259" key="7">
    <source>
        <dbReference type="Pfam" id="PF12892"/>
    </source>
</evidence>
<dbReference type="InterPro" id="IPR033764">
    <property type="entry name" value="Sdr_B"/>
</dbReference>
<dbReference type="SUPFAM" id="SSF117074">
    <property type="entry name" value="Hypothetical protein PA1324"/>
    <property type="match status" value="1"/>
</dbReference>
<feature type="compositionally biased region" description="Polar residues" evidence="4">
    <location>
        <begin position="535"/>
        <end position="545"/>
    </location>
</feature>
<name>A0A556R391_9BIFI</name>
<feature type="compositionally biased region" description="Low complexity" evidence="4">
    <location>
        <begin position="35"/>
        <end position="93"/>
    </location>
</feature>
<feature type="compositionally biased region" description="Polar residues" evidence="4">
    <location>
        <begin position="1690"/>
        <end position="1703"/>
    </location>
</feature>
<feature type="domain" description="Streptococcal pilin isopeptide linkage" evidence="7">
    <location>
        <begin position="1369"/>
        <end position="1481"/>
    </location>
</feature>
<keyword evidence="10" id="KW-1185">Reference proteome</keyword>
<feature type="region of interest" description="Disordered" evidence="4">
    <location>
        <begin position="35"/>
        <end position="105"/>
    </location>
</feature>
<feature type="signal peptide" evidence="6">
    <location>
        <begin position="1"/>
        <end position="27"/>
    </location>
</feature>
<evidence type="ECO:0000313" key="10">
    <source>
        <dbReference type="Proteomes" id="UP000316508"/>
    </source>
</evidence>
<evidence type="ECO:0000259" key="8">
    <source>
        <dbReference type="Pfam" id="PF17210"/>
    </source>
</evidence>
<accession>A0A556R391</accession>
<feature type="domain" description="SD-repeat containing protein B" evidence="8">
    <location>
        <begin position="1209"/>
        <end position="1318"/>
    </location>
</feature>
<feature type="chain" id="PRO_5022118875" description="Cell surface protein" evidence="6">
    <location>
        <begin position="28"/>
        <end position="1812"/>
    </location>
</feature>
<comment type="subcellular location">
    <subcellularLocation>
        <location evidence="1">Secreted</location>
    </subcellularLocation>
</comment>
<dbReference type="Pfam" id="PF17210">
    <property type="entry name" value="SdrD_B"/>
    <property type="match status" value="1"/>
</dbReference>
<dbReference type="GO" id="GO:0005975">
    <property type="term" value="P:carbohydrate metabolic process"/>
    <property type="evidence" value="ECO:0007669"/>
    <property type="project" value="UniProtKB-ARBA"/>
</dbReference>
<feature type="compositionally biased region" description="Polar residues" evidence="4">
    <location>
        <begin position="122"/>
        <end position="140"/>
    </location>
</feature>
<feature type="compositionally biased region" description="Basic and acidic residues" evidence="4">
    <location>
        <begin position="1732"/>
        <end position="1741"/>
    </location>
</feature>
<proteinExistence type="predicted"/>
<protein>
    <recommendedName>
        <fullName evidence="11">Cell surface protein</fullName>
    </recommendedName>
</protein>
<feature type="domain" description="Streptococcal pilin isopeptide linkage" evidence="7">
    <location>
        <begin position="1491"/>
        <end position="1591"/>
    </location>
</feature>
<feature type="region of interest" description="Disordered" evidence="4">
    <location>
        <begin position="122"/>
        <end position="146"/>
    </location>
</feature>
<dbReference type="GO" id="GO:0005576">
    <property type="term" value="C:extracellular region"/>
    <property type="evidence" value="ECO:0007669"/>
    <property type="project" value="UniProtKB-SubCell"/>
</dbReference>
<sequence>MAKGNLSGKVLAGLMTMAMLIPTMALADGGQTADARTTASTSTSPTAHAQQATATNQASSTSIQTSTPQLDTAASEAAQTTQQSKSTASNQAAPVQPSRKPTTRSVIKDMLDTDDAVVTTLSQASRSTGTAPFDNDNNPGNDHDADNDIVRTFDKLSYTYSFAVNTRNETTSYRRGRIGFQFKLSQPEDQVTFDVDSMGWVDNTPGYQPKQTTETIDGHPTQVLTVYRLLTATPTLSTVIPGSSSVTLVLRVRSMANGSKFAPEIQAWGAPDTVTKTDPASATSDPVTVSAKLNLNLRITGGTNEGSGNQTFDFNTPAASNYPNHELGKRKGIISKFNWAVDMRWPDRTKGLKGLEVPTGPITFSLSLSNLWQTAGGDAYPKIADLQPYFWDIGTIDGDFNNSGRNTGDQGWRPTLSNYGYARSTGGTAGKDQVQGNGQYTVAEQRNSQGLRLDLTLKDYKTNDPFPYLGHTYAPGAKCTPALASTDCTRQEVAEISTGYLYVFNPSTVDGKDVANYYGQTGLSLQSKVDDGNLSAKSLSNQSLPPATGPTDTSNQTDQSDDMWHNVIFTLGSSTIKAGISNIIQYSCMTAPNYFDDGVDCGWWNAPDNLRGTDSAVAGTKVRVTAGFNFKTSKADLPLLGMSLVKIDPKVVRLPDPAGLDIPWVNGIWQNSKYDKYERTSDQNPSQELVMYATKPDGKDWKNDTEQANADIEDLNFYSTQEDAKKHGTVVGMLLGGHTAAPTSFAEENSRFGFGGFVINVLPDAKVGSVAQLTSVSRTFTRSQLAAMAGLSPENSSDQEWEDWAKQQNPYELAKAKPPVLATSVGGYTKASYDQINGYLGGDTGGNEHGDSLYVAGETNTISNAVAQKSTNSKPKEYFDIDSDQRFVDWRLTINTGTSASQANKGAKTELYITDKLPAKLHYIPGSARLGGTYTEATPEMGHIEGGTACEPSVSTDSVTGITTLSWTLTNIPVDGNNRVIHFSTSLGDLTDPSKDIGSNEDLTTSATVQSKQNMSQPNTYLKTADSFTIHAWRTNTTSLSTSAVQDTNEAGAPIGFTNMLSSTSGSGKQHHYAIDIMPYKQTSGKPDFHGEPTFADMSIKASAGASLSRITIRYTTDSRWRVNDTSSIQSQEYLSWDKADLDTTSGEVKMPENVVAWAFIIDGQPDQFRYDITFHINPGNNSSGDLYRNRWGNALNQMPAQAMVVQRSISGIVWYDVNGDGTRSSEDILLKNVKVTLLNDSDDKPAKSVVTPHDDLSTKSDSQGKYELTNIPAGQFHLRFDPAPNTNWTHLSTTIQKASGASPSENSSASDILENGTMNGAVIKDIKFQKAEDMVDAASQSLNFNNCGLTGPMDTNEVSAGVKVQIQGRNWLNSDSFALTVEPLHGAPSAALLSRIIVNANNQDSQVPVNVYALPDDGSYKYRIHQETGSIPGLTYDQSTAILTITLTTDAAQLHRTAKAQWTDSKGNKIDTAVFTNHYKAQPATVNLIATKHLQGRNLKDNEFSFQLSKDGKQLAQASNKADGAVAFPDQTLTEAGDYTYSVSEDQGSLPGITYDQKTHRITVHVTDDQQGQLQATIDGNNPTFTNTYQAKPAKPVITATKHLQGRDLKANEFTFHLYDGETGHEAGSASNDAQGRIVFNDLTLDQPGDYHYTIREDQGSLPGITYDRHTATVDVHVTDDQQGQLQATITSKDTTFTNTYQAKPDNPDDSGNSGGRDKPNPPVEPNKPNKPSESDHASNKPDQTSSNSQKPAAGNQSSDDQAKPSADSQALAASGSDIVMPVALAIGTAVLGLALMCMLRHRRDQDADLG</sequence>
<feature type="region of interest" description="Disordered" evidence="4">
    <location>
        <begin position="534"/>
        <end position="560"/>
    </location>
</feature>
<keyword evidence="5" id="KW-0472">Membrane</keyword>
<reference evidence="9 10" key="1">
    <citation type="submission" date="2019-07" db="EMBL/GenBank/DDBJ databases">
        <title>Bifidobacterium asteroides genomes.</title>
        <authorList>
            <person name="Zheng H."/>
        </authorList>
    </citation>
    <scope>NUCLEOTIDE SEQUENCE [LARGE SCALE GENOMIC DNA]</scope>
    <source>
        <strain evidence="9 10">W8102</strain>
    </source>
</reference>
<evidence type="ECO:0008006" key="11">
    <source>
        <dbReference type="Google" id="ProtNLM"/>
    </source>
</evidence>
<evidence type="ECO:0000256" key="6">
    <source>
        <dbReference type="SAM" id="SignalP"/>
    </source>
</evidence>
<dbReference type="InterPro" id="IPR013783">
    <property type="entry name" value="Ig-like_fold"/>
</dbReference>
<comment type="caution">
    <text evidence="9">The sequence shown here is derived from an EMBL/GenBank/DDBJ whole genome shotgun (WGS) entry which is preliminary data.</text>
</comment>
<keyword evidence="5" id="KW-0812">Transmembrane</keyword>
<evidence type="ECO:0000313" key="9">
    <source>
        <dbReference type="EMBL" id="TSJ83359.1"/>
    </source>
</evidence>
<dbReference type="NCBIfam" id="TIGR01965">
    <property type="entry name" value="VCBS_repeat"/>
    <property type="match status" value="1"/>
</dbReference>
<evidence type="ECO:0000256" key="4">
    <source>
        <dbReference type="SAM" id="MobiDB-lite"/>
    </source>
</evidence>
<dbReference type="NCBIfam" id="TIGR03786">
    <property type="entry name" value="strep_pil_rpt"/>
    <property type="match status" value="2"/>
</dbReference>
<dbReference type="InterPro" id="IPR022464">
    <property type="entry name" value="Strep_pil_isopept_link"/>
</dbReference>
<feature type="domain" description="Streptococcal pilin isopeptide linkage" evidence="7">
    <location>
        <begin position="1599"/>
        <end position="1703"/>
    </location>
</feature>
<dbReference type="Proteomes" id="UP000316508">
    <property type="component" value="Unassembled WGS sequence"/>
</dbReference>
<evidence type="ECO:0000256" key="2">
    <source>
        <dbReference type="ARBA" id="ARBA00022525"/>
    </source>
</evidence>
<dbReference type="Gene3D" id="2.60.40.10">
    <property type="entry name" value="Immunoglobulins"/>
    <property type="match status" value="1"/>
</dbReference>
<feature type="region of interest" description="Disordered" evidence="4">
    <location>
        <begin position="1244"/>
        <end position="1265"/>
    </location>
</feature>
<feature type="compositionally biased region" description="Polar residues" evidence="4">
    <location>
        <begin position="1742"/>
        <end position="1761"/>
    </location>
</feature>
<feature type="transmembrane region" description="Helical" evidence="5">
    <location>
        <begin position="1780"/>
        <end position="1801"/>
    </location>
</feature>
<dbReference type="Gene3D" id="2.60.40.3050">
    <property type="match status" value="3"/>
</dbReference>
<dbReference type="InterPro" id="IPR010221">
    <property type="entry name" value="VCBS_dom"/>
</dbReference>
<evidence type="ECO:0000256" key="1">
    <source>
        <dbReference type="ARBA" id="ARBA00004613"/>
    </source>
</evidence>
<dbReference type="RefSeq" id="WP_144085260.1">
    <property type="nucleotide sequence ID" value="NZ_JACFRS010000002.1"/>
</dbReference>
<gene>
    <name evidence="9" type="ORF">FPK30_03105</name>
</gene>
<evidence type="ECO:0000256" key="5">
    <source>
        <dbReference type="SAM" id="Phobius"/>
    </source>
</evidence>
<keyword evidence="3 6" id="KW-0732">Signal</keyword>
<keyword evidence="5" id="KW-1133">Transmembrane helix</keyword>
<keyword evidence="2" id="KW-0964">Secreted</keyword>
<organism evidence="9 10">
    <name type="scientific">Bifidobacterium apousia</name>
    <dbReference type="NCBI Taxonomy" id="2750996"/>
    <lineage>
        <taxon>Bacteria</taxon>
        <taxon>Bacillati</taxon>
        <taxon>Actinomycetota</taxon>
        <taxon>Actinomycetes</taxon>
        <taxon>Bifidobacteriales</taxon>
        <taxon>Bifidobacteriaceae</taxon>
        <taxon>Bifidobacterium</taxon>
    </lineage>
</organism>
<dbReference type="InterPro" id="IPR038174">
    <property type="entry name" value="Strep_pil_link_sf"/>
</dbReference>
<dbReference type="Pfam" id="PF12892">
    <property type="entry name" value="FctA"/>
    <property type="match status" value="3"/>
</dbReference>
<evidence type="ECO:0000256" key="3">
    <source>
        <dbReference type="ARBA" id="ARBA00022729"/>
    </source>
</evidence>
<dbReference type="EMBL" id="VMHK01000002">
    <property type="protein sequence ID" value="TSJ83359.1"/>
    <property type="molecule type" value="Genomic_DNA"/>
</dbReference>